<feature type="transmembrane region" description="Helical" evidence="7">
    <location>
        <begin position="23"/>
        <end position="44"/>
    </location>
</feature>
<keyword evidence="3 7" id="KW-1133">Transmembrane helix</keyword>
<gene>
    <name evidence="10" type="ORF">B0O44_101313</name>
</gene>
<dbReference type="Proteomes" id="UP000248198">
    <property type="component" value="Unassembled WGS sequence"/>
</dbReference>
<dbReference type="GO" id="GO:0050479">
    <property type="term" value="F:glyceryl-ether monooxygenase activity"/>
    <property type="evidence" value="ECO:0007669"/>
    <property type="project" value="TreeGrafter"/>
</dbReference>
<dbReference type="GO" id="GO:0005506">
    <property type="term" value="F:iron ion binding"/>
    <property type="evidence" value="ECO:0007669"/>
    <property type="project" value="InterPro"/>
</dbReference>
<accession>A0A318UP13</accession>
<dbReference type="InterPro" id="IPR032269">
    <property type="entry name" value="DUF4833"/>
</dbReference>
<evidence type="ECO:0000256" key="7">
    <source>
        <dbReference type="SAM" id="Phobius"/>
    </source>
</evidence>
<feature type="transmembrane region" description="Helical" evidence="7">
    <location>
        <begin position="56"/>
        <end position="81"/>
    </location>
</feature>
<feature type="domain" description="DUF4833" evidence="9">
    <location>
        <begin position="355"/>
        <end position="493"/>
    </location>
</feature>
<evidence type="ECO:0000313" key="11">
    <source>
        <dbReference type="Proteomes" id="UP000248198"/>
    </source>
</evidence>
<feature type="transmembrane region" description="Helical" evidence="7">
    <location>
        <begin position="93"/>
        <end position="112"/>
    </location>
</feature>
<evidence type="ECO:0000256" key="2">
    <source>
        <dbReference type="ARBA" id="ARBA00022692"/>
    </source>
</evidence>
<keyword evidence="11" id="KW-1185">Reference proteome</keyword>
<dbReference type="GO" id="GO:0012505">
    <property type="term" value="C:endomembrane system"/>
    <property type="evidence" value="ECO:0007669"/>
    <property type="project" value="UniProtKB-SubCell"/>
</dbReference>
<sequence length="496" mass="58080">MLFGAEKIPFTDLALLEKSSPNLIIYTLPAVVLFTLLECIYSYFGEQEHYEKKETLAAVLIGIGNLLVGLFMKALLLYSVLWLYNIAPWRMALNWWTLFPCFIVYDFCSYWSHRISHFNRLFWASHVVHHSAEHYNLTVSFRQSWLQHIKSIFFIPAALMGFHPVIFFVAYQLSTLYQFWVHSGTIGKLHPFIEKHFGTPSNHRVHHGSQEKYLDKNFGAAFMAWDHLFGTFQYEEEQPVYGLTTPITEKINPFVLNFHEFANILKDIRKSSSFKEAWFYTFASPDKVYKRKQTVLNQIKPAGLGTEQHTTAAEQLIRIAGAILMILFFFHYAAQAQNVDETILPTPQKTENMLFYLQRDPDINTIIYELNFNPDGSICSREPVKATWIRYTENGKHQPLTNIEKRYAYGIRSKDLGNDEYEIRLAAYKKLPLYLKKAEPENKYRIFIKDEGKYYRLKRVFVRVNGGSFWFPKIRYIDLIAINMGTGKEVLQRINI</sequence>
<protein>
    <submittedName>
        <fullName evidence="10">Sterol desaturase/sphingolipid hydroxylase (Fatty acid hydroxylase superfamily)</fullName>
    </submittedName>
</protein>
<reference evidence="10 11" key="1">
    <citation type="submission" date="2018-06" db="EMBL/GenBank/DDBJ databases">
        <title>Genomic Encyclopedia of Archaeal and Bacterial Type Strains, Phase II (KMG-II): from individual species to whole genera.</title>
        <authorList>
            <person name="Goeker M."/>
        </authorList>
    </citation>
    <scope>NUCLEOTIDE SEQUENCE [LARGE SCALE GENOMIC DNA]</scope>
    <source>
        <strain evidence="10 11">DSM 27372</strain>
    </source>
</reference>
<proteinExistence type="predicted"/>
<keyword evidence="5" id="KW-0443">Lipid metabolism</keyword>
<dbReference type="OrthoDB" id="9770329at2"/>
<evidence type="ECO:0000256" key="1">
    <source>
        <dbReference type="ARBA" id="ARBA00004127"/>
    </source>
</evidence>
<comment type="subcellular location">
    <subcellularLocation>
        <location evidence="1">Endomembrane system</location>
        <topology evidence="1">Multi-pass membrane protein</topology>
    </subcellularLocation>
</comment>
<evidence type="ECO:0000259" key="9">
    <source>
        <dbReference type="Pfam" id="PF16117"/>
    </source>
</evidence>
<dbReference type="GO" id="GO:0008610">
    <property type="term" value="P:lipid biosynthetic process"/>
    <property type="evidence" value="ECO:0007669"/>
    <property type="project" value="InterPro"/>
</dbReference>
<feature type="domain" description="Fatty acid hydroxylase" evidence="8">
    <location>
        <begin position="101"/>
        <end position="231"/>
    </location>
</feature>
<dbReference type="PANTHER" id="PTHR21624">
    <property type="entry name" value="STEROL DESATURASE-RELATED PROTEIN"/>
    <property type="match status" value="1"/>
</dbReference>
<dbReference type="GO" id="GO:0016020">
    <property type="term" value="C:membrane"/>
    <property type="evidence" value="ECO:0007669"/>
    <property type="project" value="GOC"/>
</dbReference>
<organism evidence="10 11">
    <name type="scientific">Pedobacter nutrimenti</name>
    <dbReference type="NCBI Taxonomy" id="1241337"/>
    <lineage>
        <taxon>Bacteria</taxon>
        <taxon>Pseudomonadati</taxon>
        <taxon>Bacteroidota</taxon>
        <taxon>Sphingobacteriia</taxon>
        <taxon>Sphingobacteriales</taxon>
        <taxon>Sphingobacteriaceae</taxon>
        <taxon>Pedobacter</taxon>
    </lineage>
</organism>
<dbReference type="GO" id="GO:0006643">
    <property type="term" value="P:membrane lipid metabolic process"/>
    <property type="evidence" value="ECO:0007669"/>
    <property type="project" value="TreeGrafter"/>
</dbReference>
<keyword evidence="2 7" id="KW-0812">Transmembrane</keyword>
<evidence type="ECO:0000313" key="10">
    <source>
        <dbReference type="EMBL" id="PYF76838.1"/>
    </source>
</evidence>
<dbReference type="Pfam" id="PF16117">
    <property type="entry name" value="DUF4833"/>
    <property type="match status" value="1"/>
</dbReference>
<evidence type="ECO:0000256" key="4">
    <source>
        <dbReference type="ARBA" id="ARBA00023002"/>
    </source>
</evidence>
<comment type="caution">
    <text evidence="10">The sequence shown here is derived from an EMBL/GenBank/DDBJ whole genome shotgun (WGS) entry which is preliminary data.</text>
</comment>
<dbReference type="EMBL" id="QKLU01000001">
    <property type="protein sequence ID" value="PYF76838.1"/>
    <property type="molecule type" value="Genomic_DNA"/>
</dbReference>
<dbReference type="PANTHER" id="PTHR21624:SF1">
    <property type="entry name" value="ALKYLGLYCEROL MONOOXYGENASE"/>
    <property type="match status" value="1"/>
</dbReference>
<dbReference type="InterPro" id="IPR006694">
    <property type="entry name" value="Fatty_acid_hydroxylase"/>
</dbReference>
<dbReference type="AlphaFoldDB" id="A0A318UP13"/>
<name>A0A318UP13_9SPHI</name>
<evidence type="ECO:0000259" key="8">
    <source>
        <dbReference type="Pfam" id="PF04116"/>
    </source>
</evidence>
<evidence type="ECO:0000256" key="3">
    <source>
        <dbReference type="ARBA" id="ARBA00022989"/>
    </source>
</evidence>
<keyword evidence="4" id="KW-0560">Oxidoreductase</keyword>
<evidence type="ECO:0000256" key="6">
    <source>
        <dbReference type="ARBA" id="ARBA00023136"/>
    </source>
</evidence>
<dbReference type="RefSeq" id="WP_110826942.1">
    <property type="nucleotide sequence ID" value="NZ_QKLU01000001.1"/>
</dbReference>
<feature type="transmembrane region" description="Helical" evidence="7">
    <location>
        <begin position="152"/>
        <end position="173"/>
    </location>
</feature>
<evidence type="ECO:0000256" key="5">
    <source>
        <dbReference type="ARBA" id="ARBA00023098"/>
    </source>
</evidence>
<keyword evidence="6 7" id="KW-0472">Membrane</keyword>
<dbReference type="InterPro" id="IPR051689">
    <property type="entry name" value="Sterol_desaturase/TMEM195"/>
</dbReference>
<dbReference type="Pfam" id="PF04116">
    <property type="entry name" value="FA_hydroxylase"/>
    <property type="match status" value="1"/>
</dbReference>